<dbReference type="Proteomes" id="UP000014977">
    <property type="component" value="Unassembled WGS sequence"/>
</dbReference>
<keyword evidence="3" id="KW-1185">Reference proteome</keyword>
<dbReference type="SUPFAM" id="SSF53335">
    <property type="entry name" value="S-adenosyl-L-methionine-dependent methyltransferases"/>
    <property type="match status" value="1"/>
</dbReference>
<accession>S7V965</accession>
<dbReference type="GO" id="GO:0032259">
    <property type="term" value="P:methylation"/>
    <property type="evidence" value="ECO:0007669"/>
    <property type="project" value="UniProtKB-KW"/>
</dbReference>
<dbReference type="PANTHER" id="PTHR43036:SF2">
    <property type="entry name" value="OS04G0481300 PROTEIN"/>
    <property type="match status" value="1"/>
</dbReference>
<evidence type="ECO:0000259" key="1">
    <source>
        <dbReference type="Pfam" id="PF08241"/>
    </source>
</evidence>
<dbReference type="InterPro" id="IPR013216">
    <property type="entry name" value="Methyltransf_11"/>
</dbReference>
<protein>
    <submittedName>
        <fullName evidence="2">Methyltransferase type 11</fullName>
    </submittedName>
</protein>
<dbReference type="Gene3D" id="3.40.50.150">
    <property type="entry name" value="Vaccinia Virus protein VP39"/>
    <property type="match status" value="1"/>
</dbReference>
<dbReference type="AlphaFoldDB" id="S7V965"/>
<dbReference type="CDD" id="cd02440">
    <property type="entry name" value="AdoMet_MTases"/>
    <property type="match status" value="1"/>
</dbReference>
<reference evidence="2 3" key="1">
    <citation type="journal article" date="2013" name="Genome Announc.">
        <title>Draft genome sequences for three mercury-methylating, sulfate-reducing bacteria.</title>
        <authorList>
            <person name="Brown S.D."/>
            <person name="Hurt R.A.Jr."/>
            <person name="Gilmour C.C."/>
            <person name="Elias D.A."/>
        </authorList>
    </citation>
    <scope>NUCLEOTIDE SEQUENCE [LARGE SCALE GENOMIC DNA]</scope>
    <source>
        <strain evidence="2 3">DSM 2059</strain>
    </source>
</reference>
<name>S7V965_DESML</name>
<dbReference type="OrthoDB" id="529208at2"/>
<feature type="domain" description="Methyltransferase type 11" evidence="1">
    <location>
        <begin position="276"/>
        <end position="321"/>
    </location>
</feature>
<sequence>MNLITKDAVADVRFTLSWETPEARHTEVYRAPQLNLWRDILPHDIHDGLMGSGAGDSVEMDVTAHLPAYRPSESFTLKRSRFGDTLLGAPRIGRFYPKGLLKDVTGVFPQNISPFRCIHVENGHIQVEFNHPLSKRSAHLVAEVMKVDEKKIERGGTVMDWLETVSEGPGMQARWCGHPTDFFADAPFLRDDEAPDGRFYSKPRFVHHLDAAAIEVIKALYARFLDDGAHVLDLMSSWTSHLPNDFKAGRVSGLGMNIAELEQNTALTDRVIHDLNIDPELPYPSETFDVILCTVSVEYLTQPQSVFDEMARVLKPRGIAVVTFSNRWFPPKAIRIWKHLHEFERMGLVLEYFERSGRFGGLETYSVRGLPRPWDDKYYPQMRYSDPVYAVWGRKLS</sequence>
<proteinExistence type="predicted"/>
<keyword evidence="2" id="KW-0489">Methyltransferase</keyword>
<dbReference type="RefSeq" id="WP_020875602.1">
    <property type="nucleotide sequence ID" value="NZ_ATHJ01000057.1"/>
</dbReference>
<dbReference type="PANTHER" id="PTHR43036">
    <property type="entry name" value="OSJNBB0011N17.9 PROTEIN"/>
    <property type="match status" value="1"/>
</dbReference>
<dbReference type="EMBL" id="ATHJ01000057">
    <property type="protein sequence ID" value="EPR43229.1"/>
    <property type="molecule type" value="Genomic_DNA"/>
</dbReference>
<dbReference type="InterPro" id="IPR029063">
    <property type="entry name" value="SAM-dependent_MTases_sf"/>
</dbReference>
<dbReference type="STRING" id="897.B2D07_08260"/>
<dbReference type="eggNOG" id="COG1047">
    <property type="taxonomic scope" value="Bacteria"/>
</dbReference>
<keyword evidence="2" id="KW-0808">Transferase</keyword>
<comment type="caution">
    <text evidence="2">The sequence shown here is derived from an EMBL/GenBank/DDBJ whole genome shotgun (WGS) entry which is preliminary data.</text>
</comment>
<dbReference type="PATRIC" id="fig|1121405.3.peg.550"/>
<dbReference type="GO" id="GO:0003755">
    <property type="term" value="F:peptidyl-prolyl cis-trans isomerase activity"/>
    <property type="evidence" value="ECO:0007669"/>
    <property type="project" value="InterPro"/>
</dbReference>
<dbReference type="InterPro" id="IPR046357">
    <property type="entry name" value="PPIase_dom_sf"/>
</dbReference>
<organism evidence="2 3">
    <name type="scientific">Desulfococcus multivorans DSM 2059</name>
    <dbReference type="NCBI Taxonomy" id="1121405"/>
    <lineage>
        <taxon>Bacteria</taxon>
        <taxon>Pseudomonadati</taxon>
        <taxon>Thermodesulfobacteriota</taxon>
        <taxon>Desulfobacteria</taxon>
        <taxon>Desulfobacterales</taxon>
        <taxon>Desulfococcaceae</taxon>
        <taxon>Desulfococcus</taxon>
    </lineage>
</organism>
<evidence type="ECO:0000313" key="2">
    <source>
        <dbReference type="EMBL" id="EPR43229.1"/>
    </source>
</evidence>
<dbReference type="eggNOG" id="COG2226">
    <property type="taxonomic scope" value="Bacteria"/>
</dbReference>
<evidence type="ECO:0000313" key="3">
    <source>
        <dbReference type="Proteomes" id="UP000014977"/>
    </source>
</evidence>
<dbReference type="GO" id="GO:0008757">
    <property type="term" value="F:S-adenosylmethionine-dependent methyltransferase activity"/>
    <property type="evidence" value="ECO:0007669"/>
    <property type="project" value="InterPro"/>
</dbReference>
<gene>
    <name evidence="2" type="ORF">dsmv_1255</name>
</gene>
<dbReference type="Gene3D" id="3.10.50.40">
    <property type="match status" value="1"/>
</dbReference>
<dbReference type="Pfam" id="PF08241">
    <property type="entry name" value="Methyltransf_11"/>
    <property type="match status" value="1"/>
</dbReference>